<evidence type="ECO:0000256" key="2">
    <source>
        <dbReference type="ARBA" id="ARBA00022112"/>
    </source>
</evidence>
<proteinExistence type="inferred from homology"/>
<dbReference type="KEGG" id="acht:bsdcttw_09630"/>
<keyword evidence="5" id="KW-1185">Reference proteome</keyword>
<name>A0A7I8DHW8_9FIRM</name>
<evidence type="ECO:0000313" key="4">
    <source>
        <dbReference type="EMBL" id="BCJ97922.1"/>
    </source>
</evidence>
<dbReference type="InterPro" id="IPR002678">
    <property type="entry name" value="DUF34/NIF3"/>
</dbReference>
<comment type="similarity">
    <text evidence="1">Belongs to the GTP cyclohydrolase I type 2/NIF3 family.</text>
</comment>
<dbReference type="InterPro" id="IPR036069">
    <property type="entry name" value="DUF34/NIF3_sf"/>
</dbReference>
<dbReference type="RefSeq" id="WP_185258293.1">
    <property type="nucleotide sequence ID" value="NZ_AP023368.1"/>
</dbReference>
<feature type="binding site" evidence="3">
    <location>
        <position position="235"/>
    </location>
    <ligand>
        <name>a divalent metal cation</name>
        <dbReference type="ChEBI" id="CHEBI:60240"/>
        <label>1</label>
    </ligand>
</feature>
<accession>A0A7I8DHW8</accession>
<keyword evidence="3" id="KW-0479">Metal-binding</keyword>
<dbReference type="EMBL" id="AP023368">
    <property type="protein sequence ID" value="BCJ97922.1"/>
    <property type="molecule type" value="Genomic_DNA"/>
</dbReference>
<dbReference type="SUPFAM" id="SSF102705">
    <property type="entry name" value="NIF3 (NGG1p interacting factor 3)-like"/>
    <property type="match status" value="1"/>
</dbReference>
<feature type="binding site" evidence="3">
    <location>
        <position position="64"/>
    </location>
    <ligand>
        <name>a divalent metal cation</name>
        <dbReference type="ChEBI" id="CHEBI:60240"/>
        <label>2</label>
    </ligand>
</feature>
<dbReference type="GO" id="GO:0046872">
    <property type="term" value="F:metal ion binding"/>
    <property type="evidence" value="ECO:0007669"/>
    <property type="project" value="UniProtKB-KW"/>
</dbReference>
<evidence type="ECO:0000313" key="5">
    <source>
        <dbReference type="Proteomes" id="UP000515703"/>
    </source>
</evidence>
<reference evidence="4 5" key="2">
    <citation type="submission" date="2020-08" db="EMBL/GenBank/DDBJ databases">
        <authorList>
            <person name="Ueki A."/>
            <person name="Tonouchi A."/>
        </authorList>
    </citation>
    <scope>NUCLEOTIDE SEQUENCE [LARGE SCALE GENOMIC DNA]</scope>
    <source>
        <strain evidence="4 5">CTTW</strain>
    </source>
</reference>
<organism evidence="4 5">
    <name type="scientific">Anaerocolumna chitinilytica</name>
    <dbReference type="NCBI Taxonomy" id="1727145"/>
    <lineage>
        <taxon>Bacteria</taxon>
        <taxon>Bacillati</taxon>
        <taxon>Bacillota</taxon>
        <taxon>Clostridia</taxon>
        <taxon>Lachnospirales</taxon>
        <taxon>Lachnospiraceae</taxon>
        <taxon>Anaerocolumna</taxon>
    </lineage>
</organism>
<reference evidence="4 5" key="1">
    <citation type="submission" date="2020-08" db="EMBL/GenBank/DDBJ databases">
        <title>Draft genome sequencing of an Anaerocolumna strain isolated from anoxic soil subjected to BSD treatment.</title>
        <authorList>
            <person name="Uek A."/>
            <person name="Tonouchi A."/>
        </authorList>
    </citation>
    <scope>NUCLEOTIDE SEQUENCE [LARGE SCALE GENOMIC DNA]</scope>
    <source>
        <strain evidence="4 5">CTTW</strain>
    </source>
</reference>
<dbReference type="Proteomes" id="UP000515703">
    <property type="component" value="Chromosome"/>
</dbReference>
<evidence type="ECO:0000256" key="3">
    <source>
        <dbReference type="PIRSR" id="PIRSR602678-1"/>
    </source>
</evidence>
<gene>
    <name evidence="4" type="ORF">bsdcttw_09630</name>
</gene>
<sequence>MTVKEVTDRIIKACAVKLPFPQTCDILHAGDYSLEVKKIGVCFMADMEVIRKAKEEGINLIITHEPTYYSSLDDYKWLEGNPVYEEKKKFLEEAGISIWRFHDYMHCYRPDLIYEGWKKEMDWEGYLVKNDVSGMDHHFCIPEITLDKLVGFFKEKLSMDSIRVIGNPSMVCKDIGVLVGGGSLGLGDENMPAKMISRDDVDTLVCGEILEWTTLAFVRDAVMQGREKAVIVLGHNRTEEAGMKHLPVWLKQVLPEYSIDFIPSGDPVEYR</sequence>
<dbReference type="Gene3D" id="3.40.1390.30">
    <property type="entry name" value="NIF3 (NGG1p interacting factor 3)-like"/>
    <property type="match status" value="2"/>
</dbReference>
<evidence type="ECO:0000256" key="1">
    <source>
        <dbReference type="ARBA" id="ARBA00006964"/>
    </source>
</evidence>
<feature type="binding site" evidence="3">
    <location>
        <position position="239"/>
    </location>
    <ligand>
        <name>a divalent metal cation</name>
        <dbReference type="ChEBI" id="CHEBI:60240"/>
        <label>1</label>
    </ligand>
</feature>
<dbReference type="AlphaFoldDB" id="A0A7I8DHW8"/>
<dbReference type="Pfam" id="PF01784">
    <property type="entry name" value="DUF34_NIF3"/>
    <property type="match status" value="1"/>
</dbReference>
<protein>
    <recommendedName>
        <fullName evidence="2">GTP cyclohydrolase 1 type 2 homolog</fullName>
    </recommendedName>
</protein>